<name>A0A1F5WTN2_9BACT</name>
<accession>A0A1F5WTN2</accession>
<comment type="caution">
    <text evidence="1">The sequence shown here is derived from an EMBL/GenBank/DDBJ whole genome shotgun (WGS) entry which is preliminary data.</text>
</comment>
<protein>
    <submittedName>
        <fullName evidence="1">Uncharacterized protein</fullName>
    </submittedName>
</protein>
<gene>
    <name evidence="1" type="ORF">A2W54_04205</name>
</gene>
<evidence type="ECO:0000313" key="2">
    <source>
        <dbReference type="Proteomes" id="UP000178425"/>
    </source>
</evidence>
<dbReference type="AlphaFoldDB" id="A0A1F5WTN2"/>
<proteinExistence type="predicted"/>
<sequence length="75" mass="8510">MYKEALERIAKNMGISPGEAENRIKAVRESLSDKTSDCLSPNEWQSWRNYALPGNRRRHLAACAFCTKVSAVLIR</sequence>
<dbReference type="EMBL" id="MFHI01000023">
    <property type="protein sequence ID" value="OGF78641.1"/>
    <property type="molecule type" value="Genomic_DNA"/>
</dbReference>
<evidence type="ECO:0000313" key="1">
    <source>
        <dbReference type="EMBL" id="OGF78641.1"/>
    </source>
</evidence>
<reference evidence="1 2" key="1">
    <citation type="journal article" date="2016" name="Nat. Commun.">
        <title>Thousands of microbial genomes shed light on interconnected biogeochemical processes in an aquifer system.</title>
        <authorList>
            <person name="Anantharaman K."/>
            <person name="Brown C.T."/>
            <person name="Hug L.A."/>
            <person name="Sharon I."/>
            <person name="Castelle C.J."/>
            <person name="Probst A.J."/>
            <person name="Thomas B.C."/>
            <person name="Singh A."/>
            <person name="Wilkins M.J."/>
            <person name="Karaoz U."/>
            <person name="Brodie E.L."/>
            <person name="Williams K.H."/>
            <person name="Hubbard S.S."/>
            <person name="Banfield J.F."/>
        </authorList>
    </citation>
    <scope>NUCLEOTIDE SEQUENCE [LARGE SCALE GENOMIC DNA]</scope>
</reference>
<organism evidence="1 2">
    <name type="scientific">Candidatus Giovannonibacteria bacterium RIFCSPHIGHO2_02_43_13</name>
    <dbReference type="NCBI Taxonomy" id="1798330"/>
    <lineage>
        <taxon>Bacteria</taxon>
        <taxon>Candidatus Giovannoniibacteriota</taxon>
    </lineage>
</organism>
<dbReference type="Proteomes" id="UP000178425">
    <property type="component" value="Unassembled WGS sequence"/>
</dbReference>